<dbReference type="GO" id="GO:0098552">
    <property type="term" value="C:side of membrane"/>
    <property type="evidence" value="ECO:0007669"/>
    <property type="project" value="UniProtKB-ARBA"/>
</dbReference>
<dbReference type="Gene3D" id="3.30.479.30">
    <property type="entry name" value="Band 7 domain"/>
    <property type="match status" value="1"/>
</dbReference>
<dbReference type="AlphaFoldDB" id="X0ZML7"/>
<dbReference type="InterPro" id="IPR036013">
    <property type="entry name" value="Band_7/SPFH_dom_sf"/>
</dbReference>
<organism evidence="4">
    <name type="scientific">marine sediment metagenome</name>
    <dbReference type="NCBI Taxonomy" id="412755"/>
    <lineage>
        <taxon>unclassified sequences</taxon>
        <taxon>metagenomes</taxon>
        <taxon>ecological metagenomes</taxon>
    </lineage>
</organism>
<evidence type="ECO:0000256" key="2">
    <source>
        <dbReference type="SAM" id="Phobius"/>
    </source>
</evidence>
<dbReference type="EMBL" id="BART01001562">
    <property type="protein sequence ID" value="GAG70955.1"/>
    <property type="molecule type" value="Genomic_DNA"/>
</dbReference>
<gene>
    <name evidence="4" type="ORF">S01H4_05402</name>
</gene>
<reference evidence="4" key="1">
    <citation type="journal article" date="2014" name="Front. Microbiol.">
        <title>High frequency of phylogenetically diverse reductive dehalogenase-homologous genes in deep subseafloor sedimentary metagenomes.</title>
        <authorList>
            <person name="Kawai M."/>
            <person name="Futagami T."/>
            <person name="Toyoda A."/>
            <person name="Takaki Y."/>
            <person name="Nishi S."/>
            <person name="Hori S."/>
            <person name="Arai W."/>
            <person name="Tsubouchi T."/>
            <person name="Morono Y."/>
            <person name="Uchiyama I."/>
            <person name="Ito T."/>
            <person name="Fujiyama A."/>
            <person name="Inagaki F."/>
            <person name="Takami H."/>
        </authorList>
    </citation>
    <scope>NUCLEOTIDE SEQUENCE</scope>
    <source>
        <strain evidence="4">Expedition CK06-06</strain>
    </source>
</reference>
<dbReference type="InterPro" id="IPR001972">
    <property type="entry name" value="Stomatin_HflK_fam"/>
</dbReference>
<dbReference type="InterPro" id="IPR001107">
    <property type="entry name" value="Band_7"/>
</dbReference>
<dbReference type="PANTHER" id="PTHR43327">
    <property type="entry name" value="STOMATIN-LIKE PROTEIN 2, MITOCHONDRIAL"/>
    <property type="match status" value="1"/>
</dbReference>
<comment type="similarity">
    <text evidence="1">Belongs to the band 7/mec-2 family.</text>
</comment>
<dbReference type="FunFam" id="3.30.479.30:FF:000004">
    <property type="entry name" value="Putative membrane protease family, stomatin"/>
    <property type="match status" value="1"/>
</dbReference>
<name>X0ZML7_9ZZZZ</name>
<keyword evidence="2" id="KW-1133">Transmembrane helix</keyword>
<protein>
    <recommendedName>
        <fullName evidence="3">Band 7 domain-containing protein</fullName>
    </recommendedName>
</protein>
<feature type="domain" description="Band 7" evidence="3">
    <location>
        <begin position="38"/>
        <end position="195"/>
    </location>
</feature>
<sequence>MLILGILPIIAAIVLFIIGLNWLGIILAIVGVAIILFSGFRTVRPIERGVIERFGKYTRTKDAGLTWVIPSFDKMYRVNITEQMVDVPPQMVITKDKLNAQVDAVVYYQIKDVKSSIYNVDDHRRQLTSLARTTLRAVVGNMTLTDANEKRSDINSRVEAILDKETSSYGVEVLRVEIQKIEPPTDVQDAMNKVVKAEQEKIAAMDMATAAETRADGEKRAEIKRAEGVKRGLILSAEGKAEAIRVVANADADKIKVVNESAQKYFVGNAQILRKLEATEESLKQNAKFLVDTNKVQTIVTDASGVTPISPKKTTKT</sequence>
<evidence type="ECO:0000313" key="4">
    <source>
        <dbReference type="EMBL" id="GAG70955.1"/>
    </source>
</evidence>
<dbReference type="PANTHER" id="PTHR43327:SF10">
    <property type="entry name" value="STOMATIN-LIKE PROTEIN 2, MITOCHONDRIAL"/>
    <property type="match status" value="1"/>
</dbReference>
<accession>X0ZML7</accession>
<evidence type="ECO:0000259" key="3">
    <source>
        <dbReference type="SMART" id="SM00244"/>
    </source>
</evidence>
<comment type="caution">
    <text evidence="4">The sequence shown here is derived from an EMBL/GenBank/DDBJ whole genome shotgun (WGS) entry which is preliminary data.</text>
</comment>
<keyword evidence="2" id="KW-0812">Transmembrane</keyword>
<dbReference type="SMART" id="SM00244">
    <property type="entry name" value="PHB"/>
    <property type="match status" value="1"/>
</dbReference>
<proteinExistence type="inferred from homology"/>
<keyword evidence="2" id="KW-0472">Membrane</keyword>
<dbReference type="SUPFAM" id="SSF117892">
    <property type="entry name" value="Band 7/SPFH domain"/>
    <property type="match status" value="1"/>
</dbReference>
<evidence type="ECO:0000256" key="1">
    <source>
        <dbReference type="ARBA" id="ARBA00008164"/>
    </source>
</evidence>
<dbReference type="InterPro" id="IPR050710">
    <property type="entry name" value="Band7/mec-2_domain"/>
</dbReference>
<feature type="transmembrane region" description="Helical" evidence="2">
    <location>
        <begin position="6"/>
        <end position="37"/>
    </location>
</feature>
<dbReference type="GO" id="GO:0005886">
    <property type="term" value="C:plasma membrane"/>
    <property type="evidence" value="ECO:0007669"/>
    <property type="project" value="UniProtKB-ARBA"/>
</dbReference>
<dbReference type="PRINTS" id="PR00721">
    <property type="entry name" value="STOMATIN"/>
</dbReference>
<dbReference type="Pfam" id="PF01145">
    <property type="entry name" value="Band_7"/>
    <property type="match status" value="1"/>
</dbReference>